<dbReference type="AlphaFoldDB" id="Q247V0"/>
<proteinExistence type="predicted"/>
<evidence type="ECO:0000313" key="2">
    <source>
        <dbReference type="Proteomes" id="UP000009168"/>
    </source>
</evidence>
<keyword evidence="2" id="KW-1185">Reference proteome</keyword>
<protein>
    <submittedName>
        <fullName evidence="1">Uncharacterized protein</fullName>
    </submittedName>
</protein>
<reference evidence="2" key="1">
    <citation type="journal article" date="2006" name="PLoS Biol.">
        <title>Macronuclear genome sequence of the ciliate Tetrahymena thermophila, a model eukaryote.</title>
        <authorList>
            <person name="Eisen J.A."/>
            <person name="Coyne R.S."/>
            <person name="Wu M."/>
            <person name="Wu D."/>
            <person name="Thiagarajan M."/>
            <person name="Wortman J.R."/>
            <person name="Badger J.H."/>
            <person name="Ren Q."/>
            <person name="Amedeo P."/>
            <person name="Jones K.M."/>
            <person name="Tallon L.J."/>
            <person name="Delcher A.L."/>
            <person name="Salzberg S.L."/>
            <person name="Silva J.C."/>
            <person name="Haas B.J."/>
            <person name="Majoros W.H."/>
            <person name="Farzad M."/>
            <person name="Carlton J.M."/>
            <person name="Smith R.K. Jr."/>
            <person name="Garg J."/>
            <person name="Pearlman R.E."/>
            <person name="Karrer K.M."/>
            <person name="Sun L."/>
            <person name="Manning G."/>
            <person name="Elde N.C."/>
            <person name="Turkewitz A.P."/>
            <person name="Asai D.J."/>
            <person name="Wilkes D.E."/>
            <person name="Wang Y."/>
            <person name="Cai H."/>
            <person name="Collins K."/>
            <person name="Stewart B.A."/>
            <person name="Lee S.R."/>
            <person name="Wilamowska K."/>
            <person name="Weinberg Z."/>
            <person name="Ruzzo W.L."/>
            <person name="Wloga D."/>
            <person name="Gaertig J."/>
            <person name="Frankel J."/>
            <person name="Tsao C.-C."/>
            <person name="Gorovsky M.A."/>
            <person name="Keeling P.J."/>
            <person name="Waller R.F."/>
            <person name="Patron N.J."/>
            <person name="Cherry J.M."/>
            <person name="Stover N.A."/>
            <person name="Krieger C.J."/>
            <person name="del Toro C."/>
            <person name="Ryder H.F."/>
            <person name="Williamson S.C."/>
            <person name="Barbeau R.A."/>
            <person name="Hamilton E.P."/>
            <person name="Orias E."/>
        </authorList>
    </citation>
    <scope>NUCLEOTIDE SEQUENCE [LARGE SCALE GENOMIC DNA]</scope>
    <source>
        <strain evidence="2">SB210</strain>
    </source>
</reference>
<dbReference type="RefSeq" id="XP_001024301.2">
    <property type="nucleotide sequence ID" value="XM_001024301.2"/>
</dbReference>
<gene>
    <name evidence="1" type="ORF">TTHERM_01407940</name>
</gene>
<dbReference type="GeneID" id="7826739"/>
<evidence type="ECO:0000313" key="1">
    <source>
        <dbReference type="EMBL" id="EAS04056.2"/>
    </source>
</evidence>
<dbReference type="EMBL" id="GG662456">
    <property type="protein sequence ID" value="EAS04056.2"/>
    <property type="molecule type" value="Genomic_DNA"/>
</dbReference>
<dbReference type="KEGG" id="tet:TTHERM_01407940"/>
<sequence>MEVENLNSKKQDKFVKRKEKVIDILESEESNQIEIQDFIKNKQIIVIEDNIQFSPLFIQSNNDSSLTQNAEKNKTKPIKSVQIFKKIQKRQKRIQTFDILNPGFSEDEALNLFQGVQISNKGMIKFHFTTNQLSFGHLYNISHINYLKPQQLIVLDYQSQKPIKEISLEDALNYLSHSSCKHFLQASQVLKDFYQKQRYLKNILDSIKTDEQIIQLHNEQLDQYIQSCNQFISNYAKKNEGIIFQYFIARVNIEKKDSEIIKLGYSKSFLDLIGIDVTNFSSMLLRNHKINLFADEDEMTRQSLYGMNSNLQKDIPLKYINNIITLDGFKLQIFLQKQQIIPEYNFIPVSGIHFEYALTITNIDVDVNDLQNLINYRQRLVSQRNNLSYDDFIQRELSYLFENVEYSVHSSSFMEKYYHSNLENLLKLEELKQQQNQLVYAKRSYFKIIKKPNDQPSRI</sequence>
<organism evidence="1 2">
    <name type="scientific">Tetrahymena thermophila (strain SB210)</name>
    <dbReference type="NCBI Taxonomy" id="312017"/>
    <lineage>
        <taxon>Eukaryota</taxon>
        <taxon>Sar</taxon>
        <taxon>Alveolata</taxon>
        <taxon>Ciliophora</taxon>
        <taxon>Intramacronucleata</taxon>
        <taxon>Oligohymenophorea</taxon>
        <taxon>Hymenostomatida</taxon>
        <taxon>Tetrahymenina</taxon>
        <taxon>Tetrahymenidae</taxon>
        <taxon>Tetrahymena</taxon>
    </lineage>
</organism>
<name>Q247V0_TETTS</name>
<accession>Q247V0</accession>
<dbReference type="HOGENOM" id="CLU_046948_0_0_1"/>
<dbReference type="InParanoid" id="Q247V0"/>
<dbReference type="Proteomes" id="UP000009168">
    <property type="component" value="Unassembled WGS sequence"/>
</dbReference>